<dbReference type="PANTHER" id="PTHR24096:SF149">
    <property type="entry name" value="AMP-BINDING DOMAIN-CONTAINING PROTEIN-RELATED"/>
    <property type="match status" value="1"/>
</dbReference>
<keyword evidence="4" id="KW-0576">Peroxisome</keyword>
<dbReference type="GO" id="GO:0016405">
    <property type="term" value="F:CoA-ligase activity"/>
    <property type="evidence" value="ECO:0007669"/>
    <property type="project" value="TreeGrafter"/>
</dbReference>
<dbReference type="AlphaFoldDB" id="A0A921ZEF0"/>
<name>A0A921ZEF0_MANSE</name>
<evidence type="ECO:0000313" key="8">
    <source>
        <dbReference type="Proteomes" id="UP000791440"/>
    </source>
</evidence>
<evidence type="ECO:0000256" key="1">
    <source>
        <dbReference type="ARBA" id="ARBA00004275"/>
    </source>
</evidence>
<comment type="caution">
    <text evidence="7">The sequence shown here is derived from an EMBL/GenBank/DDBJ whole genome shotgun (WGS) entry which is preliminary data.</text>
</comment>
<dbReference type="Gene3D" id="3.40.50.12780">
    <property type="entry name" value="N-terminal domain of ligase-like"/>
    <property type="match status" value="1"/>
</dbReference>
<evidence type="ECO:0000259" key="5">
    <source>
        <dbReference type="Pfam" id="PF00501"/>
    </source>
</evidence>
<dbReference type="Gene3D" id="3.30.300.30">
    <property type="match status" value="1"/>
</dbReference>
<reference evidence="7" key="2">
    <citation type="submission" date="2020-12" db="EMBL/GenBank/DDBJ databases">
        <authorList>
            <person name="Kanost M."/>
        </authorList>
    </citation>
    <scope>NUCLEOTIDE SEQUENCE</scope>
</reference>
<dbReference type="SUPFAM" id="SSF56801">
    <property type="entry name" value="Acetyl-CoA synthetase-like"/>
    <property type="match status" value="1"/>
</dbReference>
<protein>
    <recommendedName>
        <fullName evidence="9">Luciferin 4-monooxygenase</fullName>
    </recommendedName>
</protein>
<evidence type="ECO:0000256" key="3">
    <source>
        <dbReference type="ARBA" id="ARBA00022598"/>
    </source>
</evidence>
<evidence type="ECO:0000313" key="7">
    <source>
        <dbReference type="EMBL" id="KAG6456346.1"/>
    </source>
</evidence>
<dbReference type="InterPro" id="IPR000873">
    <property type="entry name" value="AMP-dep_synth/lig_dom"/>
</dbReference>
<dbReference type="InterPro" id="IPR020845">
    <property type="entry name" value="AMP-binding_CS"/>
</dbReference>
<reference evidence="7" key="1">
    <citation type="journal article" date="2016" name="Insect Biochem. Mol. Biol.">
        <title>Multifaceted biological insights from a draft genome sequence of the tobacco hornworm moth, Manduca sexta.</title>
        <authorList>
            <person name="Kanost M.R."/>
            <person name="Arrese E.L."/>
            <person name="Cao X."/>
            <person name="Chen Y.R."/>
            <person name="Chellapilla S."/>
            <person name="Goldsmith M.R."/>
            <person name="Grosse-Wilde E."/>
            <person name="Heckel D.G."/>
            <person name="Herndon N."/>
            <person name="Jiang H."/>
            <person name="Papanicolaou A."/>
            <person name="Qu J."/>
            <person name="Soulages J.L."/>
            <person name="Vogel H."/>
            <person name="Walters J."/>
            <person name="Waterhouse R.M."/>
            <person name="Ahn S.J."/>
            <person name="Almeida F.C."/>
            <person name="An C."/>
            <person name="Aqrawi P."/>
            <person name="Bretschneider A."/>
            <person name="Bryant W.B."/>
            <person name="Bucks S."/>
            <person name="Chao H."/>
            <person name="Chevignon G."/>
            <person name="Christen J.M."/>
            <person name="Clarke D.F."/>
            <person name="Dittmer N.T."/>
            <person name="Ferguson L.C.F."/>
            <person name="Garavelou S."/>
            <person name="Gordon K.H.J."/>
            <person name="Gunaratna R.T."/>
            <person name="Han Y."/>
            <person name="Hauser F."/>
            <person name="He Y."/>
            <person name="Heidel-Fischer H."/>
            <person name="Hirsh A."/>
            <person name="Hu Y."/>
            <person name="Jiang H."/>
            <person name="Kalra D."/>
            <person name="Klinner C."/>
            <person name="Konig C."/>
            <person name="Kovar C."/>
            <person name="Kroll A.R."/>
            <person name="Kuwar S.S."/>
            <person name="Lee S.L."/>
            <person name="Lehman R."/>
            <person name="Li K."/>
            <person name="Li Z."/>
            <person name="Liang H."/>
            <person name="Lovelace S."/>
            <person name="Lu Z."/>
            <person name="Mansfield J.H."/>
            <person name="McCulloch K.J."/>
            <person name="Mathew T."/>
            <person name="Morton B."/>
            <person name="Muzny D.M."/>
            <person name="Neunemann D."/>
            <person name="Ongeri F."/>
            <person name="Pauchet Y."/>
            <person name="Pu L.L."/>
            <person name="Pyrousis I."/>
            <person name="Rao X.J."/>
            <person name="Redding A."/>
            <person name="Roesel C."/>
            <person name="Sanchez-Gracia A."/>
            <person name="Schaack S."/>
            <person name="Shukla A."/>
            <person name="Tetreau G."/>
            <person name="Wang Y."/>
            <person name="Xiong G.H."/>
            <person name="Traut W."/>
            <person name="Walsh T.K."/>
            <person name="Worley K.C."/>
            <person name="Wu D."/>
            <person name="Wu W."/>
            <person name="Wu Y.Q."/>
            <person name="Zhang X."/>
            <person name="Zou Z."/>
            <person name="Zucker H."/>
            <person name="Briscoe A.D."/>
            <person name="Burmester T."/>
            <person name="Clem R.J."/>
            <person name="Feyereisen R."/>
            <person name="Grimmelikhuijzen C.J.P."/>
            <person name="Hamodrakas S.J."/>
            <person name="Hansson B.S."/>
            <person name="Huguet E."/>
            <person name="Jermiin L.S."/>
            <person name="Lan Q."/>
            <person name="Lehman H.K."/>
            <person name="Lorenzen M."/>
            <person name="Merzendorfer H."/>
            <person name="Michalopoulos I."/>
            <person name="Morton D.B."/>
            <person name="Muthukrishnan S."/>
            <person name="Oakeshott J.G."/>
            <person name="Palmer W."/>
            <person name="Park Y."/>
            <person name="Passarelli A.L."/>
            <person name="Rozas J."/>
            <person name="Schwartz L.M."/>
            <person name="Smith W."/>
            <person name="Southgate A."/>
            <person name="Vilcinskas A."/>
            <person name="Vogt R."/>
            <person name="Wang P."/>
            <person name="Werren J."/>
            <person name="Yu X.Q."/>
            <person name="Zhou J.J."/>
            <person name="Brown S.J."/>
            <person name="Scherer S.E."/>
            <person name="Richards S."/>
            <person name="Blissard G.W."/>
        </authorList>
    </citation>
    <scope>NUCLEOTIDE SEQUENCE</scope>
</reference>
<keyword evidence="8" id="KW-1185">Reference proteome</keyword>
<comment type="subcellular location">
    <subcellularLocation>
        <location evidence="1">Peroxisome</location>
    </subcellularLocation>
</comment>
<dbReference type="InterPro" id="IPR042099">
    <property type="entry name" value="ANL_N_sf"/>
</dbReference>
<dbReference type="InterPro" id="IPR025110">
    <property type="entry name" value="AMP-bd_C"/>
</dbReference>
<sequence>MSHTIKYAHDSVFFYLNDFSSRVVAKSGLPGDRYHLGKLIFQGLKEDQDFLFQIDGSTNESETNGSALLRSIKCANAFRNMGLKKGDVIVLMAPNHIDLAIPLYAALYLGIVVAAIDATLGIEELKGFFEIDEPKIVFCHASKYKAVDAALVNAGVKSKIITFDNNPNCTNFKDFVSSNSDEILDRKKVIDEFKLEDFDPAETLAFLTTTSGTTGLSKAIALTHKNLAIAIPYIWLCDTNFPTPTKVVLLIAPLQWLSSGFHYLFSPMLKYTRLQVSEPLSREVFAKVVNKYKPTYTAISPTLLQYLWKIEQTDCDMTCFETIWLGGSFVPEDLLEDIKKIKPGIRTAAGYGLSEVGGLVFYDQFTKKGSVGKPLGSFDYKLVDPETMEDISEPNVHGELWLRGLPVSKGYYKCPEATAETFVEGGWFKTGDIFYRDDDWNFFFVERMKLLLKYRNHQISPIELEAVIRQHPAVQDAAVTGLPDKECGELPVAFVVRKPNQTVTAQEIKDLVIKSVTDTKHLRGGVIFIDEIPMTTTTKVHRKQLREMAVMMNRE</sequence>
<dbReference type="GO" id="GO:0005777">
    <property type="term" value="C:peroxisome"/>
    <property type="evidence" value="ECO:0007669"/>
    <property type="project" value="UniProtKB-SubCell"/>
</dbReference>
<dbReference type="PANTHER" id="PTHR24096">
    <property type="entry name" value="LONG-CHAIN-FATTY-ACID--COA LIGASE"/>
    <property type="match status" value="1"/>
</dbReference>
<dbReference type="EMBL" id="JH668510">
    <property type="protein sequence ID" value="KAG6456346.1"/>
    <property type="molecule type" value="Genomic_DNA"/>
</dbReference>
<gene>
    <name evidence="7" type="ORF">O3G_MSEX009689</name>
</gene>
<evidence type="ECO:0000259" key="6">
    <source>
        <dbReference type="Pfam" id="PF13193"/>
    </source>
</evidence>
<proteinExistence type="inferred from homology"/>
<dbReference type="OrthoDB" id="10253869at2759"/>
<dbReference type="Proteomes" id="UP000791440">
    <property type="component" value="Unassembled WGS sequence"/>
</dbReference>
<comment type="similarity">
    <text evidence="2">Belongs to the ATP-dependent AMP-binding enzyme family.</text>
</comment>
<dbReference type="InterPro" id="IPR045851">
    <property type="entry name" value="AMP-bd_C_sf"/>
</dbReference>
<evidence type="ECO:0008006" key="9">
    <source>
        <dbReference type="Google" id="ProtNLM"/>
    </source>
</evidence>
<dbReference type="Pfam" id="PF13193">
    <property type="entry name" value="AMP-binding_C"/>
    <property type="match status" value="1"/>
</dbReference>
<dbReference type="PROSITE" id="PS00455">
    <property type="entry name" value="AMP_BINDING"/>
    <property type="match status" value="1"/>
</dbReference>
<accession>A0A921ZEF0</accession>
<keyword evidence="3" id="KW-0436">Ligase</keyword>
<evidence type="ECO:0000256" key="4">
    <source>
        <dbReference type="ARBA" id="ARBA00023140"/>
    </source>
</evidence>
<dbReference type="FunFam" id="3.30.300.30:FF:000007">
    <property type="entry name" value="4-coumarate--CoA ligase 2"/>
    <property type="match status" value="1"/>
</dbReference>
<organism evidence="7 8">
    <name type="scientific">Manduca sexta</name>
    <name type="common">Tobacco hawkmoth</name>
    <name type="synonym">Tobacco hornworm</name>
    <dbReference type="NCBI Taxonomy" id="7130"/>
    <lineage>
        <taxon>Eukaryota</taxon>
        <taxon>Metazoa</taxon>
        <taxon>Ecdysozoa</taxon>
        <taxon>Arthropoda</taxon>
        <taxon>Hexapoda</taxon>
        <taxon>Insecta</taxon>
        <taxon>Pterygota</taxon>
        <taxon>Neoptera</taxon>
        <taxon>Endopterygota</taxon>
        <taxon>Lepidoptera</taxon>
        <taxon>Glossata</taxon>
        <taxon>Ditrysia</taxon>
        <taxon>Bombycoidea</taxon>
        <taxon>Sphingidae</taxon>
        <taxon>Sphinginae</taxon>
        <taxon>Sphingini</taxon>
        <taxon>Manduca</taxon>
    </lineage>
</organism>
<feature type="domain" description="AMP-binding enzyme C-terminal" evidence="6">
    <location>
        <begin position="463"/>
        <end position="539"/>
    </location>
</feature>
<evidence type="ECO:0000256" key="2">
    <source>
        <dbReference type="ARBA" id="ARBA00006432"/>
    </source>
</evidence>
<dbReference type="Pfam" id="PF00501">
    <property type="entry name" value="AMP-binding"/>
    <property type="match status" value="1"/>
</dbReference>
<feature type="domain" description="AMP-dependent synthetase/ligase" evidence="5">
    <location>
        <begin position="67"/>
        <end position="412"/>
    </location>
</feature>